<evidence type="ECO:0000313" key="3">
    <source>
        <dbReference type="Proteomes" id="UP000799772"/>
    </source>
</evidence>
<dbReference type="GO" id="GO:0016747">
    <property type="term" value="F:acyltransferase activity, transferring groups other than amino-acyl groups"/>
    <property type="evidence" value="ECO:0007669"/>
    <property type="project" value="InterPro"/>
</dbReference>
<dbReference type="Proteomes" id="UP000799772">
    <property type="component" value="Unassembled WGS sequence"/>
</dbReference>
<organism evidence="2 3">
    <name type="scientific">Rhizodiscina lignyota</name>
    <dbReference type="NCBI Taxonomy" id="1504668"/>
    <lineage>
        <taxon>Eukaryota</taxon>
        <taxon>Fungi</taxon>
        <taxon>Dikarya</taxon>
        <taxon>Ascomycota</taxon>
        <taxon>Pezizomycotina</taxon>
        <taxon>Dothideomycetes</taxon>
        <taxon>Pleosporomycetidae</taxon>
        <taxon>Aulographales</taxon>
        <taxon>Rhizodiscinaceae</taxon>
        <taxon>Rhizodiscina</taxon>
    </lineage>
</organism>
<sequence>MPHLQPQTWNRTVDATTFIISTDTSLISRDFVLKAFETPEMYWTGPVPPDQLDILLEHGCNFGLYIQHSADPKTGNNPTLEQIGMARLMTDYVTTAYLTDVYVVPSQQGKGLGIWLISCINEVVSAIPKLRRFLLLTGKKGPAVKFYERELGMSGTGLDEDGLVCMVRKGAGAGNPHH</sequence>
<dbReference type="AlphaFoldDB" id="A0A9P4IDT2"/>
<dbReference type="PANTHER" id="PTHR43233:SF1">
    <property type="entry name" value="FAMILY N-ACETYLTRANSFERASE, PUTATIVE (AFU_ORTHOLOGUE AFUA_6G03350)-RELATED"/>
    <property type="match status" value="1"/>
</dbReference>
<dbReference type="InterPro" id="IPR000182">
    <property type="entry name" value="GNAT_dom"/>
</dbReference>
<evidence type="ECO:0000313" key="2">
    <source>
        <dbReference type="EMBL" id="KAF2098178.1"/>
    </source>
</evidence>
<comment type="caution">
    <text evidence="2">The sequence shown here is derived from an EMBL/GenBank/DDBJ whole genome shotgun (WGS) entry which is preliminary data.</text>
</comment>
<dbReference type="SUPFAM" id="SSF55729">
    <property type="entry name" value="Acyl-CoA N-acyltransferases (Nat)"/>
    <property type="match status" value="1"/>
</dbReference>
<dbReference type="CDD" id="cd04301">
    <property type="entry name" value="NAT_SF"/>
    <property type="match status" value="1"/>
</dbReference>
<reference evidence="2" key="1">
    <citation type="journal article" date="2020" name="Stud. Mycol.">
        <title>101 Dothideomycetes genomes: a test case for predicting lifestyles and emergence of pathogens.</title>
        <authorList>
            <person name="Haridas S."/>
            <person name="Albert R."/>
            <person name="Binder M."/>
            <person name="Bloem J."/>
            <person name="Labutti K."/>
            <person name="Salamov A."/>
            <person name="Andreopoulos B."/>
            <person name="Baker S."/>
            <person name="Barry K."/>
            <person name="Bills G."/>
            <person name="Bluhm B."/>
            <person name="Cannon C."/>
            <person name="Castanera R."/>
            <person name="Culley D."/>
            <person name="Daum C."/>
            <person name="Ezra D."/>
            <person name="Gonzalez J."/>
            <person name="Henrissat B."/>
            <person name="Kuo A."/>
            <person name="Liang C."/>
            <person name="Lipzen A."/>
            <person name="Lutzoni F."/>
            <person name="Magnuson J."/>
            <person name="Mondo S."/>
            <person name="Nolan M."/>
            <person name="Ohm R."/>
            <person name="Pangilinan J."/>
            <person name="Park H.-J."/>
            <person name="Ramirez L."/>
            <person name="Alfaro M."/>
            <person name="Sun H."/>
            <person name="Tritt A."/>
            <person name="Yoshinaga Y."/>
            <person name="Zwiers L.-H."/>
            <person name="Turgeon B."/>
            <person name="Goodwin S."/>
            <person name="Spatafora J."/>
            <person name="Crous P."/>
            <person name="Grigoriev I."/>
        </authorList>
    </citation>
    <scope>NUCLEOTIDE SEQUENCE</scope>
    <source>
        <strain evidence="2">CBS 133067</strain>
    </source>
</reference>
<dbReference type="Pfam" id="PF00583">
    <property type="entry name" value="Acetyltransf_1"/>
    <property type="match status" value="1"/>
</dbReference>
<keyword evidence="3" id="KW-1185">Reference proteome</keyword>
<evidence type="ECO:0000259" key="1">
    <source>
        <dbReference type="PROSITE" id="PS51186"/>
    </source>
</evidence>
<dbReference type="InterPro" id="IPR053144">
    <property type="entry name" value="Acetyltransferase_Butenolide"/>
</dbReference>
<accession>A0A9P4IDT2</accession>
<name>A0A9P4IDT2_9PEZI</name>
<proteinExistence type="predicted"/>
<dbReference type="EMBL" id="ML978127">
    <property type="protein sequence ID" value="KAF2098178.1"/>
    <property type="molecule type" value="Genomic_DNA"/>
</dbReference>
<dbReference type="InterPro" id="IPR016181">
    <property type="entry name" value="Acyl_CoA_acyltransferase"/>
</dbReference>
<dbReference type="OrthoDB" id="10039976at2759"/>
<dbReference type="PANTHER" id="PTHR43233">
    <property type="entry name" value="FAMILY N-ACETYLTRANSFERASE, PUTATIVE (AFU_ORTHOLOGUE AFUA_6G03350)-RELATED"/>
    <property type="match status" value="1"/>
</dbReference>
<gene>
    <name evidence="2" type="ORF">NA57DRAFT_76972</name>
</gene>
<feature type="domain" description="N-acetyltransferase" evidence="1">
    <location>
        <begin position="22"/>
        <end position="171"/>
    </location>
</feature>
<protein>
    <recommendedName>
        <fullName evidence="1">N-acetyltransferase domain-containing protein</fullName>
    </recommendedName>
</protein>
<dbReference type="PROSITE" id="PS51186">
    <property type="entry name" value="GNAT"/>
    <property type="match status" value="1"/>
</dbReference>
<dbReference type="Gene3D" id="3.40.630.30">
    <property type="match status" value="1"/>
</dbReference>